<name>A0A9Q2XJ59_9PSED</name>
<organism evidence="2 3">
    <name type="scientific">Pseudomonas aegrilactucae</name>
    <dbReference type="NCBI Taxonomy" id="2854028"/>
    <lineage>
        <taxon>Bacteria</taxon>
        <taxon>Pseudomonadati</taxon>
        <taxon>Pseudomonadota</taxon>
        <taxon>Gammaproteobacteria</taxon>
        <taxon>Pseudomonadales</taxon>
        <taxon>Pseudomonadaceae</taxon>
        <taxon>Pseudomonas</taxon>
    </lineage>
</organism>
<keyword evidence="3" id="KW-1185">Reference proteome</keyword>
<feature type="region of interest" description="Disordered" evidence="1">
    <location>
        <begin position="158"/>
        <end position="182"/>
    </location>
</feature>
<accession>A0A9Q2XJ59</accession>
<dbReference type="RefSeq" id="WP_217976007.1">
    <property type="nucleotide sequence ID" value="NZ_JAHTBI010000045.1"/>
</dbReference>
<dbReference type="EMBL" id="JAHTBI010000045">
    <property type="protein sequence ID" value="MBV6287986.1"/>
    <property type="molecule type" value="Genomic_DNA"/>
</dbReference>
<reference evidence="2" key="2">
    <citation type="journal article" date="2023" name="Plant Pathol.">
        <title>Dismantling and reorganizing Pseudomonas marginalis sensu#lato.</title>
        <authorList>
            <person name="Sawada H."/>
            <person name="Fujikawa T."/>
            <person name="Satou M."/>
        </authorList>
    </citation>
    <scope>NUCLEOTIDE SEQUENCE</scope>
    <source>
        <strain evidence="2">MAFF 301350</strain>
    </source>
</reference>
<protein>
    <submittedName>
        <fullName evidence="2">Uncharacterized protein</fullName>
    </submittedName>
</protein>
<reference evidence="2" key="1">
    <citation type="journal article" date="2022" name="Int. J. Syst. Evol. Microbiol.">
        <title>Pseudomonas aegrilactucae sp. nov. and Pseudomonas morbosilactucae sp. nov., pathogens causing bacterial rot of lettuce in Japan.</title>
        <authorList>
            <person name="Sawada H."/>
            <person name="Fujikawa T."/>
            <person name="Satou M."/>
        </authorList>
    </citation>
    <scope>NUCLEOTIDE SEQUENCE</scope>
    <source>
        <strain evidence="2">MAFF 301350</strain>
    </source>
</reference>
<dbReference type="AlphaFoldDB" id="A0A9Q2XJ59"/>
<comment type="caution">
    <text evidence="2">The sequence shown here is derived from an EMBL/GenBank/DDBJ whole genome shotgun (WGS) entry which is preliminary data.</text>
</comment>
<evidence type="ECO:0000313" key="2">
    <source>
        <dbReference type="EMBL" id="MBV6287986.1"/>
    </source>
</evidence>
<feature type="compositionally biased region" description="Polar residues" evidence="1">
    <location>
        <begin position="158"/>
        <end position="168"/>
    </location>
</feature>
<evidence type="ECO:0000313" key="3">
    <source>
        <dbReference type="Proteomes" id="UP001106592"/>
    </source>
</evidence>
<sequence length="182" mass="20491">MSIINDLGWQISAGTQQRMTASTTDTSAAYAPVPIETAKTQSQRGGDTSRQSFQNQQNEAFAKLMLSLQNPERYSSDAQIETQSNARQEFLDYMALSPEDKIREKMLRELGLSLEDYEALPPEKKELIDRQIARRIEEEMEIKTIAKLQPMLQATMTAQALTDSQSSLAEGENGEDRKNLLD</sequence>
<gene>
    <name evidence="2" type="ORF">KUO17_13270</name>
</gene>
<proteinExistence type="predicted"/>
<dbReference type="Proteomes" id="UP001106592">
    <property type="component" value="Unassembled WGS sequence"/>
</dbReference>
<evidence type="ECO:0000256" key="1">
    <source>
        <dbReference type="SAM" id="MobiDB-lite"/>
    </source>
</evidence>